<dbReference type="PANTHER" id="PTHR12231">
    <property type="entry name" value="CTX-RELATED TYPE I TRANSMEMBRANE PROTEIN"/>
    <property type="match status" value="1"/>
</dbReference>
<dbReference type="PROSITE" id="PS50835">
    <property type="entry name" value="IG_LIKE"/>
    <property type="match status" value="3"/>
</dbReference>
<keyword evidence="5" id="KW-0472">Membrane</keyword>
<dbReference type="InterPro" id="IPR003599">
    <property type="entry name" value="Ig_sub"/>
</dbReference>
<feature type="domain" description="Ig-like" evidence="9">
    <location>
        <begin position="147"/>
        <end position="235"/>
    </location>
</feature>
<dbReference type="InterPro" id="IPR036179">
    <property type="entry name" value="Ig-like_dom_sf"/>
</dbReference>
<evidence type="ECO:0000256" key="3">
    <source>
        <dbReference type="ARBA" id="ARBA00022729"/>
    </source>
</evidence>
<evidence type="ECO:0000313" key="11">
    <source>
        <dbReference type="Proteomes" id="UP000678499"/>
    </source>
</evidence>
<organism evidence="10">
    <name type="scientific">Notodromas monacha</name>
    <dbReference type="NCBI Taxonomy" id="399045"/>
    <lineage>
        <taxon>Eukaryota</taxon>
        <taxon>Metazoa</taxon>
        <taxon>Ecdysozoa</taxon>
        <taxon>Arthropoda</taxon>
        <taxon>Crustacea</taxon>
        <taxon>Oligostraca</taxon>
        <taxon>Ostracoda</taxon>
        <taxon>Podocopa</taxon>
        <taxon>Podocopida</taxon>
        <taxon>Cypridocopina</taxon>
        <taxon>Cypridoidea</taxon>
        <taxon>Cyprididae</taxon>
        <taxon>Notodromas</taxon>
    </lineage>
</organism>
<keyword evidence="7" id="KW-0325">Glycoprotein</keyword>
<dbReference type="Proteomes" id="UP000678499">
    <property type="component" value="Unassembled WGS sequence"/>
</dbReference>
<evidence type="ECO:0000259" key="9">
    <source>
        <dbReference type="PROSITE" id="PS50835"/>
    </source>
</evidence>
<keyword evidence="6" id="KW-1015">Disulfide bond</keyword>
<keyword evidence="8" id="KW-0393">Immunoglobulin domain</keyword>
<dbReference type="SMART" id="SM00408">
    <property type="entry name" value="IGc2"/>
    <property type="match status" value="3"/>
</dbReference>
<dbReference type="OrthoDB" id="10010359at2759"/>
<dbReference type="InterPro" id="IPR013783">
    <property type="entry name" value="Ig-like_fold"/>
</dbReference>
<accession>A0A7R9BPY8</accession>
<dbReference type="Pfam" id="PF07679">
    <property type="entry name" value="I-set"/>
    <property type="match status" value="1"/>
</dbReference>
<evidence type="ECO:0000256" key="6">
    <source>
        <dbReference type="ARBA" id="ARBA00023157"/>
    </source>
</evidence>
<sequence length="324" mass="35981">MLRHIMTGSKHQLHPHLGVSDCVRLPAISFVNQEEEATLGDSLELQCVVHFGSDFSVIWLKKNPTEPPTSVTLSVGGNVVIPDPRFHVLIEGGSDEQVYTLEVMIPSILFSIRDITETDEGLYVCQVVVSTQESVYAEVNVLVLRPPTISDESTRSLIVSDGDDFRLDCIATGYPEPTVTWRRAKNEPFSGLDGAVVTYGEELLIPNATKLDRGTYYCMAWNGVGKGVRRRMSVSVQFKPDVWTTRWRVGQALQYDQVMECHVDAFPSPAIAWIANYAITDEITSTTLTVLSAEKRQFGNYTCKAGNKFGFAEADVMFSGEQDE</sequence>
<dbReference type="Pfam" id="PF13927">
    <property type="entry name" value="Ig_3"/>
    <property type="match status" value="1"/>
</dbReference>
<reference evidence="10" key="1">
    <citation type="submission" date="2020-11" db="EMBL/GenBank/DDBJ databases">
        <authorList>
            <person name="Tran Van P."/>
        </authorList>
    </citation>
    <scope>NUCLEOTIDE SEQUENCE</scope>
</reference>
<protein>
    <recommendedName>
        <fullName evidence="9">Ig-like domain-containing protein</fullName>
    </recommendedName>
</protein>
<dbReference type="SMART" id="SM00409">
    <property type="entry name" value="IG"/>
    <property type="match status" value="3"/>
</dbReference>
<evidence type="ECO:0000256" key="2">
    <source>
        <dbReference type="ARBA" id="ARBA00022475"/>
    </source>
</evidence>
<dbReference type="InterPro" id="IPR051170">
    <property type="entry name" value="Neural/epithelial_adhesion"/>
</dbReference>
<dbReference type="AlphaFoldDB" id="A0A7R9BPY8"/>
<name>A0A7R9BPY8_9CRUS</name>
<evidence type="ECO:0000256" key="7">
    <source>
        <dbReference type="ARBA" id="ARBA00023180"/>
    </source>
</evidence>
<dbReference type="PANTHER" id="PTHR12231:SF220">
    <property type="entry name" value="LACHESIN"/>
    <property type="match status" value="1"/>
</dbReference>
<feature type="domain" description="Ig-like" evidence="9">
    <location>
        <begin position="240"/>
        <end position="319"/>
    </location>
</feature>
<gene>
    <name evidence="10" type="ORF">NMOB1V02_LOCUS6823</name>
</gene>
<feature type="domain" description="Ig-like" evidence="9">
    <location>
        <begin position="26"/>
        <end position="136"/>
    </location>
</feature>
<keyword evidence="11" id="KW-1185">Reference proteome</keyword>
<evidence type="ECO:0000256" key="4">
    <source>
        <dbReference type="ARBA" id="ARBA00022737"/>
    </source>
</evidence>
<evidence type="ECO:0000256" key="5">
    <source>
        <dbReference type="ARBA" id="ARBA00023136"/>
    </source>
</evidence>
<dbReference type="SUPFAM" id="SSF48726">
    <property type="entry name" value="Immunoglobulin"/>
    <property type="match status" value="3"/>
</dbReference>
<dbReference type="InterPro" id="IPR007110">
    <property type="entry name" value="Ig-like_dom"/>
</dbReference>
<evidence type="ECO:0000313" key="10">
    <source>
        <dbReference type="EMBL" id="CAD7279141.1"/>
    </source>
</evidence>
<dbReference type="GO" id="GO:0043005">
    <property type="term" value="C:neuron projection"/>
    <property type="evidence" value="ECO:0007669"/>
    <property type="project" value="TreeGrafter"/>
</dbReference>
<dbReference type="EMBL" id="OA883539">
    <property type="protein sequence ID" value="CAD7279141.1"/>
    <property type="molecule type" value="Genomic_DNA"/>
</dbReference>
<dbReference type="InterPro" id="IPR013098">
    <property type="entry name" value="Ig_I-set"/>
</dbReference>
<dbReference type="FunFam" id="2.60.40.10:FF:000328">
    <property type="entry name" value="CLUMA_CG000981, isoform A"/>
    <property type="match status" value="1"/>
</dbReference>
<dbReference type="GO" id="GO:0005886">
    <property type="term" value="C:plasma membrane"/>
    <property type="evidence" value="ECO:0007669"/>
    <property type="project" value="UniProtKB-SubCell"/>
</dbReference>
<dbReference type="Gene3D" id="2.60.40.10">
    <property type="entry name" value="Immunoglobulins"/>
    <property type="match status" value="3"/>
</dbReference>
<dbReference type="Pfam" id="PF00047">
    <property type="entry name" value="ig"/>
    <property type="match status" value="1"/>
</dbReference>
<dbReference type="EMBL" id="CAJPEX010001502">
    <property type="protein sequence ID" value="CAG0919293.1"/>
    <property type="molecule type" value="Genomic_DNA"/>
</dbReference>
<proteinExistence type="predicted"/>
<comment type="subcellular location">
    <subcellularLocation>
        <location evidence="1">Cell membrane</location>
    </subcellularLocation>
</comment>
<keyword evidence="4" id="KW-0677">Repeat</keyword>
<evidence type="ECO:0000256" key="8">
    <source>
        <dbReference type="ARBA" id="ARBA00023319"/>
    </source>
</evidence>
<keyword evidence="3" id="KW-0732">Signal</keyword>
<dbReference type="InterPro" id="IPR013151">
    <property type="entry name" value="Immunoglobulin_dom"/>
</dbReference>
<dbReference type="InterPro" id="IPR003598">
    <property type="entry name" value="Ig_sub2"/>
</dbReference>
<keyword evidence="2" id="KW-1003">Cell membrane</keyword>
<evidence type="ECO:0000256" key="1">
    <source>
        <dbReference type="ARBA" id="ARBA00004236"/>
    </source>
</evidence>